<dbReference type="SUPFAM" id="SSF110069">
    <property type="entry name" value="ApaG-like"/>
    <property type="match status" value="1"/>
</dbReference>
<gene>
    <name evidence="2 4" type="primary">apaG</name>
    <name evidence="4" type="ORF">G3A50_12485</name>
</gene>
<dbReference type="RefSeq" id="WP_163075579.1">
    <property type="nucleotide sequence ID" value="NZ_CP048630.1"/>
</dbReference>
<evidence type="ECO:0000256" key="2">
    <source>
        <dbReference type="HAMAP-Rule" id="MF_00791"/>
    </source>
</evidence>
<feature type="domain" description="ApaG" evidence="3">
    <location>
        <begin position="3"/>
        <end position="127"/>
    </location>
</feature>
<accession>A0A6P1YP07</accession>
<dbReference type="EMBL" id="CP048630">
    <property type="protein sequence ID" value="QIB34436.1"/>
    <property type="molecule type" value="Genomic_DNA"/>
</dbReference>
<reference evidence="4 5" key="1">
    <citation type="submission" date="2020-02" db="EMBL/GenBank/DDBJ databases">
        <authorList>
            <person name="Li G."/>
        </authorList>
    </citation>
    <scope>NUCLEOTIDE SEQUENCE [LARGE SCALE GENOMIC DNA]</scope>
    <source>
        <strain evidence="4 5">DSM 102029</strain>
    </source>
</reference>
<dbReference type="Pfam" id="PF04379">
    <property type="entry name" value="DUF525"/>
    <property type="match status" value="1"/>
</dbReference>
<sequence>MYRATTRSVQVTVTPRFSPERSDPERSQFFWAYTVEIVNLGIDTVQLRSRHWIITDALGRVQEVRGAGVVGEQPVLPPGGHFEYTSGVPLQTATGIMEGSYNLMTQSGEAFDAEVPAFSLDLPGAARTLN</sequence>
<dbReference type="HAMAP" id="MF_00791">
    <property type="entry name" value="ApaG"/>
    <property type="match status" value="1"/>
</dbReference>
<dbReference type="PANTHER" id="PTHR14289">
    <property type="entry name" value="F-BOX ONLY PROTEIN 3"/>
    <property type="match status" value="1"/>
</dbReference>
<dbReference type="GO" id="GO:0070987">
    <property type="term" value="P:error-free translesion synthesis"/>
    <property type="evidence" value="ECO:0007669"/>
    <property type="project" value="TreeGrafter"/>
</dbReference>
<protein>
    <recommendedName>
        <fullName evidence="1 2">Protein ApaG</fullName>
    </recommendedName>
</protein>
<dbReference type="Gene3D" id="2.60.40.1470">
    <property type="entry name" value="ApaG domain"/>
    <property type="match status" value="1"/>
</dbReference>
<dbReference type="PROSITE" id="PS51087">
    <property type="entry name" value="APAG"/>
    <property type="match status" value="1"/>
</dbReference>
<name>A0A6P1YP07_9HYPH</name>
<dbReference type="InterPro" id="IPR007474">
    <property type="entry name" value="ApaG_domain"/>
</dbReference>
<evidence type="ECO:0000313" key="5">
    <source>
        <dbReference type="Proteomes" id="UP000464751"/>
    </source>
</evidence>
<dbReference type="NCBIfam" id="NF003967">
    <property type="entry name" value="PRK05461.1"/>
    <property type="match status" value="1"/>
</dbReference>
<dbReference type="PANTHER" id="PTHR14289:SF16">
    <property type="entry name" value="POLYMERASE DELTA-INTERACTING PROTEIN 2"/>
    <property type="match status" value="1"/>
</dbReference>
<dbReference type="KEGG" id="apra:G3A50_12485"/>
<proteinExistence type="inferred from homology"/>
<evidence type="ECO:0000259" key="3">
    <source>
        <dbReference type="PROSITE" id="PS51087"/>
    </source>
</evidence>
<organism evidence="4 5">
    <name type="scientific">Ancylobacter pratisalsi</name>
    <dbReference type="NCBI Taxonomy" id="1745854"/>
    <lineage>
        <taxon>Bacteria</taxon>
        <taxon>Pseudomonadati</taxon>
        <taxon>Pseudomonadota</taxon>
        <taxon>Alphaproteobacteria</taxon>
        <taxon>Hyphomicrobiales</taxon>
        <taxon>Xanthobacteraceae</taxon>
        <taxon>Ancylobacter</taxon>
    </lineage>
</organism>
<dbReference type="InterPro" id="IPR023065">
    <property type="entry name" value="Uncharacterised_ApaG"/>
</dbReference>
<evidence type="ECO:0000256" key="1">
    <source>
        <dbReference type="ARBA" id="ARBA00017693"/>
    </source>
</evidence>
<evidence type="ECO:0000313" key="4">
    <source>
        <dbReference type="EMBL" id="QIB34436.1"/>
    </source>
</evidence>
<keyword evidence="5" id="KW-1185">Reference proteome</keyword>
<dbReference type="InterPro" id="IPR036767">
    <property type="entry name" value="ApaG_sf"/>
</dbReference>
<dbReference type="AlphaFoldDB" id="A0A6P1YP07"/>
<dbReference type="Proteomes" id="UP000464751">
    <property type="component" value="Chromosome"/>
</dbReference>